<dbReference type="AlphaFoldDB" id="A0A6C0IP66"/>
<dbReference type="InterPro" id="IPR000326">
    <property type="entry name" value="PAP2/HPO"/>
</dbReference>
<dbReference type="InterPro" id="IPR036938">
    <property type="entry name" value="PAP2/HPO_sf"/>
</dbReference>
<keyword evidence="1" id="KW-0472">Membrane</keyword>
<evidence type="ECO:0000256" key="1">
    <source>
        <dbReference type="SAM" id="Phobius"/>
    </source>
</evidence>
<organism evidence="3">
    <name type="scientific">viral metagenome</name>
    <dbReference type="NCBI Taxonomy" id="1070528"/>
    <lineage>
        <taxon>unclassified sequences</taxon>
        <taxon>metagenomes</taxon>
        <taxon>organismal metagenomes</taxon>
    </lineage>
</organism>
<accession>A0A6C0IP66</accession>
<reference evidence="3" key="1">
    <citation type="journal article" date="2020" name="Nature">
        <title>Giant virus diversity and host interactions through global metagenomics.</title>
        <authorList>
            <person name="Schulz F."/>
            <person name="Roux S."/>
            <person name="Paez-Espino D."/>
            <person name="Jungbluth S."/>
            <person name="Walsh D.A."/>
            <person name="Denef V.J."/>
            <person name="McMahon K.D."/>
            <person name="Konstantinidis K.T."/>
            <person name="Eloe-Fadrosh E.A."/>
            <person name="Kyrpides N.C."/>
            <person name="Woyke T."/>
        </authorList>
    </citation>
    <scope>NUCLEOTIDE SEQUENCE</scope>
    <source>
        <strain evidence="3">GVMAG-M-3300024261-26</strain>
    </source>
</reference>
<feature type="transmembrane region" description="Helical" evidence="1">
    <location>
        <begin position="128"/>
        <end position="150"/>
    </location>
</feature>
<dbReference type="EMBL" id="MN740231">
    <property type="protein sequence ID" value="QHT94792.1"/>
    <property type="molecule type" value="Genomic_DNA"/>
</dbReference>
<dbReference type="Gene3D" id="1.20.144.10">
    <property type="entry name" value="Phosphatidic acid phosphatase type 2/haloperoxidase"/>
    <property type="match status" value="1"/>
</dbReference>
<dbReference type="SUPFAM" id="SSF48317">
    <property type="entry name" value="Acid phosphatase/Vanadium-dependent haloperoxidase"/>
    <property type="match status" value="1"/>
</dbReference>
<feature type="transmembrane region" description="Helical" evidence="1">
    <location>
        <begin position="36"/>
        <end position="53"/>
    </location>
</feature>
<feature type="transmembrane region" description="Helical" evidence="1">
    <location>
        <begin position="12"/>
        <end position="30"/>
    </location>
</feature>
<evidence type="ECO:0000259" key="2">
    <source>
        <dbReference type="Pfam" id="PF01569"/>
    </source>
</evidence>
<proteinExistence type="predicted"/>
<name>A0A6C0IP66_9ZZZZ</name>
<sequence>MENTKTLYELDMIGFLGPLIVVLVNVYNLLVQPVYLAGYVLSLLVNSVINMLLKSYIQESRPYNSINIVTFDTHRGADIYGMPSGHAQSVAFSTMYIYLVQKSMWVLMLDMIILSLTVLQRWNYRKHTIYQLSIGCIIGAAVGYISYTVIKKIAETPTKTHNIL</sequence>
<feature type="domain" description="Phosphatidic acid phosphatase type 2/haloperoxidase" evidence="2">
    <location>
        <begin position="37"/>
        <end position="152"/>
    </location>
</feature>
<keyword evidence="1" id="KW-0812">Transmembrane</keyword>
<feature type="transmembrane region" description="Helical" evidence="1">
    <location>
        <begin position="104"/>
        <end position="122"/>
    </location>
</feature>
<keyword evidence="1" id="KW-1133">Transmembrane helix</keyword>
<dbReference type="Pfam" id="PF01569">
    <property type="entry name" value="PAP2"/>
    <property type="match status" value="1"/>
</dbReference>
<evidence type="ECO:0000313" key="3">
    <source>
        <dbReference type="EMBL" id="QHT94792.1"/>
    </source>
</evidence>
<protein>
    <recommendedName>
        <fullName evidence="2">Phosphatidic acid phosphatase type 2/haloperoxidase domain-containing protein</fullName>
    </recommendedName>
</protein>